<dbReference type="EMBL" id="LITQ01000027">
    <property type="protein sequence ID" value="OAA91153.1"/>
    <property type="molecule type" value="Genomic_DNA"/>
</dbReference>
<evidence type="ECO:0000313" key="5">
    <source>
        <dbReference type="Proteomes" id="UP000093694"/>
    </source>
</evidence>
<dbReference type="Pfam" id="PF13347">
    <property type="entry name" value="MFS_2"/>
    <property type="match status" value="1"/>
</dbReference>
<dbReference type="InterPro" id="IPR039672">
    <property type="entry name" value="MFS_2"/>
</dbReference>
<dbReference type="InterPro" id="IPR036259">
    <property type="entry name" value="MFS_trans_sf"/>
</dbReference>
<sequence>MKKKKSVYTVKSLRYGVTNGFSTMMTMVTTTYWAIFLTSAVGVETAIMATILTFSSIVDMISIPICGIVLQKGKLKGGKFRPWLIIGGVLAALFRWLSFTDLGLTASGRAIWFAGTYILGYVFFNLAYSAFMGILPLMAKTPDERVSYSACRVMCNSAGKFLFSLTSVGLIAFFGRNSESTGYSMFALLLSVMAFLGFFQLFFAAKEYDVITPLEDKSGKVKDQYDASIWEMIKYTISKPFLLYLLGASCKGTIYFIITGLAAYYYTYVTGSKLMLTTFLSLSTFLMIFGSFITPFISRLAKGSRNMYILGMGIYGLCLGSAYFFGKTAVSFTVLMCLGYIGYSFSHASESALYSNIVDYTKWKTGKDLKPFMMTLFSLVPKIGTTVGSAVLGFGLVAVGFQKSNVTPHAVNGIRLLMSGIPAVLSVICIIALLLFPLTDKKVIEMQADMVKK</sequence>
<dbReference type="PANTHER" id="PTHR11328:SF24">
    <property type="entry name" value="MAJOR FACILITATOR SUPERFAMILY (MFS) PROFILE DOMAIN-CONTAINING PROTEIN"/>
    <property type="match status" value="1"/>
</dbReference>
<feature type="transmembrane region" description="Helical" evidence="1">
    <location>
        <begin position="111"/>
        <end position="137"/>
    </location>
</feature>
<gene>
    <name evidence="2" type="primary">yjmB_1</name>
    <name evidence="3" type="synonym">yjmB_2</name>
    <name evidence="3" type="ORF">CLCOS_39450</name>
    <name evidence="2" type="ORF">WX73_01844</name>
</gene>
<keyword evidence="1" id="KW-0812">Transmembrane</keyword>
<protein>
    <submittedName>
        <fullName evidence="2 3">Symporter YjmB</fullName>
    </submittedName>
</protein>
<accession>A0A166RWF0</accession>
<dbReference type="PANTHER" id="PTHR11328">
    <property type="entry name" value="MAJOR FACILITATOR SUPERFAMILY DOMAIN-CONTAINING PROTEIN"/>
    <property type="match status" value="1"/>
</dbReference>
<dbReference type="Proteomes" id="UP000077384">
    <property type="component" value="Unassembled WGS sequence"/>
</dbReference>
<evidence type="ECO:0000313" key="3">
    <source>
        <dbReference type="EMBL" id="OBR90580.1"/>
    </source>
</evidence>
<feature type="transmembrane region" description="Helical" evidence="1">
    <location>
        <begin position="158"/>
        <end position="175"/>
    </location>
</feature>
<feature type="transmembrane region" description="Helical" evidence="1">
    <location>
        <begin position="181"/>
        <end position="203"/>
    </location>
</feature>
<dbReference type="Gene3D" id="1.20.1250.20">
    <property type="entry name" value="MFS general substrate transporter like domains"/>
    <property type="match status" value="2"/>
</dbReference>
<dbReference type="Proteomes" id="UP000093694">
    <property type="component" value="Unassembled WGS sequence"/>
</dbReference>
<dbReference type="PATRIC" id="fig|1705578.3.peg.2093"/>
<dbReference type="SUPFAM" id="SSF103473">
    <property type="entry name" value="MFS general substrate transporter"/>
    <property type="match status" value="1"/>
</dbReference>
<dbReference type="RefSeq" id="WP_063601898.1">
    <property type="nucleotide sequence ID" value="NZ_LITQ01000027.1"/>
</dbReference>
<evidence type="ECO:0000313" key="2">
    <source>
        <dbReference type="EMBL" id="OAA91153.1"/>
    </source>
</evidence>
<feature type="transmembrane region" description="Helical" evidence="1">
    <location>
        <begin position="47"/>
        <end position="70"/>
    </location>
</feature>
<dbReference type="GO" id="GO:0005886">
    <property type="term" value="C:plasma membrane"/>
    <property type="evidence" value="ECO:0007669"/>
    <property type="project" value="TreeGrafter"/>
</dbReference>
<comment type="caution">
    <text evidence="2">The sequence shown here is derived from an EMBL/GenBank/DDBJ whole genome shotgun (WGS) entry which is preliminary data.</text>
</comment>
<keyword evidence="5" id="KW-1185">Reference proteome</keyword>
<evidence type="ECO:0000313" key="4">
    <source>
        <dbReference type="Proteomes" id="UP000077384"/>
    </source>
</evidence>
<feature type="transmembrane region" description="Helical" evidence="1">
    <location>
        <begin position="308"/>
        <end position="326"/>
    </location>
</feature>
<reference evidence="3 5" key="2">
    <citation type="journal article" date="2016" name="Front. Microbiol.">
        <title>Industrial Acetogenic Biocatalysts: A Comparative Metabolic and Genomic Analysis.</title>
        <authorList>
            <person name="Bengelsdorf F."/>
            <person name="Poehlein A."/>
            <person name="Sonja S."/>
            <person name="Erz C."/>
            <person name="Hummel T."/>
            <person name="Hoffmeister S."/>
            <person name="Daniel R."/>
            <person name="Durre P."/>
        </authorList>
    </citation>
    <scope>NUCLEOTIDE SEQUENCE [LARGE SCALE GENOMIC DNA]</scope>
    <source>
        <strain evidence="3 5">PTA-10522</strain>
    </source>
</reference>
<dbReference type="AlphaFoldDB" id="A0A166RWF0"/>
<feature type="transmembrane region" description="Helical" evidence="1">
    <location>
        <begin position="241"/>
        <end position="268"/>
    </location>
</feature>
<keyword evidence="1" id="KW-0472">Membrane</keyword>
<dbReference type="EMBL" id="LROR01000089">
    <property type="protein sequence ID" value="OBR90580.1"/>
    <property type="molecule type" value="Genomic_DNA"/>
</dbReference>
<keyword evidence="1" id="KW-1133">Transmembrane helix</keyword>
<name>A0A166RWF0_9CLOT</name>
<feature type="transmembrane region" description="Helical" evidence="1">
    <location>
        <begin position="376"/>
        <end position="401"/>
    </location>
</feature>
<dbReference type="GO" id="GO:0008643">
    <property type="term" value="P:carbohydrate transport"/>
    <property type="evidence" value="ECO:0007669"/>
    <property type="project" value="InterPro"/>
</dbReference>
<proteinExistence type="predicted"/>
<reference evidence="2 4" key="1">
    <citation type="journal article" date="2015" name="Biotechnol. Bioeng.">
        <title>Genome sequence and phenotypic characterization of Caulobacter segnis.</title>
        <authorList>
            <person name="Patel S."/>
            <person name="Fletcher B."/>
            <person name="Scott D.C."/>
            <person name="Ely B."/>
        </authorList>
    </citation>
    <scope>NUCLEOTIDE SEQUENCE [LARGE SCALE GENOMIC DNA]</scope>
    <source>
        <strain evidence="2 4">PS02</strain>
    </source>
</reference>
<organism evidence="2 4">
    <name type="scientific">Clostridium coskatii</name>
    <dbReference type="NCBI Taxonomy" id="1705578"/>
    <lineage>
        <taxon>Bacteria</taxon>
        <taxon>Bacillati</taxon>
        <taxon>Bacillota</taxon>
        <taxon>Clostridia</taxon>
        <taxon>Eubacteriales</taxon>
        <taxon>Clostridiaceae</taxon>
        <taxon>Clostridium</taxon>
    </lineage>
</organism>
<feature type="transmembrane region" description="Helical" evidence="1">
    <location>
        <begin position="413"/>
        <end position="436"/>
    </location>
</feature>
<feature type="transmembrane region" description="Helical" evidence="1">
    <location>
        <begin position="12"/>
        <end position="35"/>
    </location>
</feature>
<feature type="transmembrane region" description="Helical" evidence="1">
    <location>
        <begin position="82"/>
        <end position="99"/>
    </location>
</feature>
<feature type="transmembrane region" description="Helical" evidence="1">
    <location>
        <begin position="274"/>
        <end position="296"/>
    </location>
</feature>
<feature type="transmembrane region" description="Helical" evidence="1">
    <location>
        <begin position="332"/>
        <end position="355"/>
    </location>
</feature>
<evidence type="ECO:0000256" key="1">
    <source>
        <dbReference type="SAM" id="Phobius"/>
    </source>
</evidence>
<dbReference type="GO" id="GO:0015293">
    <property type="term" value="F:symporter activity"/>
    <property type="evidence" value="ECO:0007669"/>
    <property type="project" value="InterPro"/>
</dbReference>